<evidence type="ECO:0000256" key="2">
    <source>
        <dbReference type="ARBA" id="ARBA00022801"/>
    </source>
</evidence>
<dbReference type="FunFam" id="3.20.20.80:FF:000064">
    <property type="entry name" value="Oligo-1,6-glucosidase"/>
    <property type="match status" value="1"/>
</dbReference>
<dbReference type="SUPFAM" id="SSF51011">
    <property type="entry name" value="Glycosyl hydrolase domain"/>
    <property type="match status" value="1"/>
</dbReference>
<evidence type="ECO:0000256" key="1">
    <source>
        <dbReference type="ARBA" id="ARBA00008061"/>
    </source>
</evidence>
<dbReference type="AlphaFoldDB" id="A0A9P8YG28"/>
<gene>
    <name evidence="7" type="ORF">B0I36DRAFT_235115</name>
</gene>
<protein>
    <submittedName>
        <fullName evidence="7">Glycoside hydrolase family 13 protein</fullName>
    </submittedName>
</protein>
<dbReference type="PANTHER" id="PTHR10357">
    <property type="entry name" value="ALPHA-AMYLASE FAMILY MEMBER"/>
    <property type="match status" value="1"/>
</dbReference>
<evidence type="ECO:0000256" key="4">
    <source>
        <dbReference type="ARBA" id="ARBA00026248"/>
    </source>
</evidence>
<feature type="region of interest" description="Disordered" evidence="5">
    <location>
        <begin position="558"/>
        <end position="577"/>
    </location>
</feature>
<evidence type="ECO:0000256" key="3">
    <source>
        <dbReference type="ARBA" id="ARBA00023295"/>
    </source>
</evidence>
<dbReference type="Gene3D" id="3.90.400.10">
    <property type="entry name" value="Oligo-1,6-glucosidase, Domain 2"/>
    <property type="match status" value="1"/>
</dbReference>
<dbReference type="RefSeq" id="XP_046017675.1">
    <property type="nucleotide sequence ID" value="XM_046149375.1"/>
</dbReference>
<comment type="similarity">
    <text evidence="1">Belongs to the glycosyl hydrolase 13 family.</text>
</comment>
<dbReference type="SUPFAM" id="SSF51445">
    <property type="entry name" value="(Trans)glycosidases"/>
    <property type="match status" value="1"/>
</dbReference>
<evidence type="ECO:0000313" key="7">
    <source>
        <dbReference type="EMBL" id="KAH7039620.1"/>
    </source>
</evidence>
<dbReference type="GO" id="GO:0033934">
    <property type="term" value="F:glucan 1,4-alpha-maltotriohydrolase activity"/>
    <property type="evidence" value="ECO:0007669"/>
    <property type="project" value="TreeGrafter"/>
</dbReference>
<dbReference type="InterPro" id="IPR006047">
    <property type="entry name" value="GH13_cat_dom"/>
</dbReference>
<dbReference type="Gene3D" id="2.60.40.1180">
    <property type="entry name" value="Golgi alpha-mannosidase II"/>
    <property type="match status" value="1"/>
</dbReference>
<organism evidence="7 8">
    <name type="scientific">Microdochium trichocladiopsis</name>
    <dbReference type="NCBI Taxonomy" id="1682393"/>
    <lineage>
        <taxon>Eukaryota</taxon>
        <taxon>Fungi</taxon>
        <taxon>Dikarya</taxon>
        <taxon>Ascomycota</taxon>
        <taxon>Pezizomycotina</taxon>
        <taxon>Sordariomycetes</taxon>
        <taxon>Xylariomycetidae</taxon>
        <taxon>Xylariales</taxon>
        <taxon>Microdochiaceae</taxon>
        <taxon>Microdochium</taxon>
    </lineage>
</organism>
<sequence length="613" mass="68834">MTVTKTSGSSQQPWWKNAAVYQVYPASFMDTNGDGMGDLAGITSKLDYLDELGIDVVWICPMYDSPQYDLGYDISNYEAIYKPYGDLKDMQRLIDGCHARGMRIIVDLVINHTSHMHAWFQESRSSTDNPKRDWYIWKPARHDPATGKRLPPNNWRSNFGGSAWTWDEATGEYYLHLFASQQPDLNWENEETRRAIYDSAMRFWLDRGVDGFRIDTVNMYSKTPGLPDAPVANPAVEWQRADSQYCNGPRMHEFLAEMNAVLAPYGTTMTVGELPHTTDLSKVLKYVSAAEKQLDMVFQFDVVDVGFGVDSKYATVPHNWQLPDLKRAIQSTQHLIKGTDAWTTAFMENHDQARSVSRFGCDAPEHRVASGRMLALLNTTLSGTLFIYQGQEIGMVNVPKEWPLAEYKDIESTNYYREVEQRLDSSAATTPAEKQAQLAAALAAMQHLSRDNARVPMAWDSSNPQAGFSANPDTWMRTHDLSPTEINVAAQLGDDASVLEFWRRMLKVRKQLQAVLVHGDFELLDMPNQTLFSYTKTAKDAFVVLNFSSDNQPFSLPELPHASPSSNSKPWSLTVSTSPVPASAAANQHATVLEPWEGRLYISSSSSSSSASK</sequence>
<dbReference type="GeneID" id="70178921"/>
<evidence type="ECO:0000256" key="5">
    <source>
        <dbReference type="SAM" id="MobiDB-lite"/>
    </source>
</evidence>
<dbReference type="GO" id="GO:0004575">
    <property type="term" value="F:sucrose alpha-glucosidase activity"/>
    <property type="evidence" value="ECO:0007669"/>
    <property type="project" value="TreeGrafter"/>
</dbReference>
<dbReference type="Gene3D" id="3.20.20.80">
    <property type="entry name" value="Glycosidases"/>
    <property type="match status" value="1"/>
</dbReference>
<feature type="compositionally biased region" description="Polar residues" evidence="5">
    <location>
        <begin position="563"/>
        <end position="573"/>
    </location>
</feature>
<dbReference type="Pfam" id="PF00128">
    <property type="entry name" value="Alpha-amylase"/>
    <property type="match status" value="1"/>
</dbReference>
<name>A0A9P8YG28_9PEZI</name>
<dbReference type="GO" id="GO:0004556">
    <property type="term" value="F:alpha-amylase activity"/>
    <property type="evidence" value="ECO:0007669"/>
    <property type="project" value="TreeGrafter"/>
</dbReference>
<dbReference type="InterPro" id="IPR045857">
    <property type="entry name" value="O16G_dom_2"/>
</dbReference>
<accession>A0A9P8YG28</accession>
<dbReference type="GO" id="GO:0004574">
    <property type="term" value="F:oligo-1,6-glucosidase activity"/>
    <property type="evidence" value="ECO:0007669"/>
    <property type="project" value="TreeGrafter"/>
</dbReference>
<comment type="caution">
    <text evidence="7">The sequence shown here is derived from an EMBL/GenBank/DDBJ whole genome shotgun (WGS) entry which is preliminary data.</text>
</comment>
<dbReference type="InterPro" id="IPR013780">
    <property type="entry name" value="Glyco_hydro_b"/>
</dbReference>
<dbReference type="FunFam" id="3.20.20.80:FF:000087">
    <property type="entry name" value="Oligo-1,6-glucosidase IMA1"/>
    <property type="match status" value="1"/>
</dbReference>
<dbReference type="PANTHER" id="PTHR10357:SF179">
    <property type="entry name" value="NEUTRAL AND BASIC AMINO ACID TRANSPORT PROTEIN RBAT"/>
    <property type="match status" value="1"/>
</dbReference>
<reference evidence="7" key="1">
    <citation type="journal article" date="2021" name="Nat. Commun.">
        <title>Genetic determinants of endophytism in the Arabidopsis root mycobiome.</title>
        <authorList>
            <person name="Mesny F."/>
            <person name="Miyauchi S."/>
            <person name="Thiergart T."/>
            <person name="Pickel B."/>
            <person name="Atanasova L."/>
            <person name="Karlsson M."/>
            <person name="Huettel B."/>
            <person name="Barry K.W."/>
            <person name="Haridas S."/>
            <person name="Chen C."/>
            <person name="Bauer D."/>
            <person name="Andreopoulos W."/>
            <person name="Pangilinan J."/>
            <person name="LaButti K."/>
            <person name="Riley R."/>
            <person name="Lipzen A."/>
            <person name="Clum A."/>
            <person name="Drula E."/>
            <person name="Henrissat B."/>
            <person name="Kohler A."/>
            <person name="Grigoriev I.V."/>
            <person name="Martin F.M."/>
            <person name="Hacquard S."/>
        </authorList>
    </citation>
    <scope>NUCLEOTIDE SEQUENCE</scope>
    <source>
        <strain evidence="7">MPI-CAGE-CH-0230</strain>
    </source>
</reference>
<dbReference type="Proteomes" id="UP000756346">
    <property type="component" value="Unassembled WGS sequence"/>
</dbReference>
<keyword evidence="4" id="KW-0462">Maltose metabolism</keyword>
<dbReference type="EMBL" id="JAGTJQ010000001">
    <property type="protein sequence ID" value="KAH7039620.1"/>
    <property type="molecule type" value="Genomic_DNA"/>
</dbReference>
<dbReference type="CDD" id="cd11333">
    <property type="entry name" value="AmyAc_SI_OligoGlu_DGase"/>
    <property type="match status" value="1"/>
</dbReference>
<dbReference type="OrthoDB" id="1740265at2759"/>
<dbReference type="InterPro" id="IPR017853">
    <property type="entry name" value="GH"/>
</dbReference>
<dbReference type="GO" id="GO:0000025">
    <property type="term" value="P:maltose catabolic process"/>
    <property type="evidence" value="ECO:0007669"/>
    <property type="project" value="TreeGrafter"/>
</dbReference>
<evidence type="ECO:0000313" key="8">
    <source>
        <dbReference type="Proteomes" id="UP000756346"/>
    </source>
</evidence>
<evidence type="ECO:0000259" key="6">
    <source>
        <dbReference type="SMART" id="SM00642"/>
    </source>
</evidence>
<dbReference type="SMART" id="SM00642">
    <property type="entry name" value="Aamy"/>
    <property type="match status" value="1"/>
</dbReference>
<keyword evidence="8" id="KW-1185">Reference proteome</keyword>
<feature type="domain" description="Glycosyl hydrolase family 13 catalytic" evidence="6">
    <location>
        <begin position="22"/>
        <end position="442"/>
    </location>
</feature>
<dbReference type="FunFam" id="3.90.400.10:FF:000004">
    <property type="entry name" value="Oligo-1,6-glucosidase"/>
    <property type="match status" value="1"/>
</dbReference>
<dbReference type="GO" id="GO:0005987">
    <property type="term" value="P:sucrose catabolic process"/>
    <property type="evidence" value="ECO:0007669"/>
    <property type="project" value="TreeGrafter"/>
</dbReference>
<keyword evidence="3" id="KW-0326">Glycosidase</keyword>
<keyword evidence="2 7" id="KW-0378">Hydrolase</keyword>
<proteinExistence type="inferred from homology"/>